<dbReference type="RefSeq" id="WP_286052275.1">
    <property type="nucleotide sequence ID" value="NZ_JASVWF010000002.1"/>
</dbReference>
<protein>
    <submittedName>
        <fullName evidence="1">Uncharacterized protein</fullName>
    </submittedName>
</protein>
<name>A0ABT7M5T7_9PSEU</name>
<proteinExistence type="predicted"/>
<dbReference type="Proteomes" id="UP001231924">
    <property type="component" value="Unassembled WGS sequence"/>
</dbReference>
<reference evidence="1 2" key="1">
    <citation type="submission" date="2023-06" db="EMBL/GenBank/DDBJ databases">
        <title>Actinomycetospora Odt1-22.</title>
        <authorList>
            <person name="Supong K."/>
        </authorList>
    </citation>
    <scope>NUCLEOTIDE SEQUENCE [LARGE SCALE GENOMIC DNA]</scope>
    <source>
        <strain evidence="1 2">Odt1-22</strain>
    </source>
</reference>
<sequence>MAPERLLSDEPLDGVRTVRRMLFPPPVGLLLEPDDLTRARTTLLQSCDRWGGALSPLAPSPAGRVPSEPWASIFKQTFLERVAPRSYDAEEFLEQLGVRGSEGTHRDTVLNTLVRSSQGSSGSQVWAPVSTARSIPFDDPWAFSYYSTLGALPEEPGQESLRHGHLKDGIKYSDVLEFQDVNSENLTATDLLERLTDPQRTTCLDVSSYLLTRTPAARGSGKSRLPALFDPIKLRYGPNIIVVYTPGRIEDLCLIWNLRAAHGLPQGLPLAVPYESDTDEAISQLLDPYFHAFSVWGFQDLRIAVTSATLTVDELDAFTGDQGIPIDRVPFERLLQPINKPGIVSSAVENLLDGTCSLPIRSPVEARLLEADFFDTTFDLRLEAAPNGAKLPRSPTMQSTAGLGASFDRGCVVSVGRRTEFADFIFPTGFDVMNALAKDRGIRWRPSRPGRVAASLANRVGSQRDLAMLQSGAALDLIARLCARRGQTYIKRRLNDYLRPFGSEASLSGVKEELIAAIDASLGLPVEEERHEMTLGQVNNEFRDKRMATAWIEWLEQKQLVIRGFRLHCDRCGYSDWRSLGELSPNFLCRGCNQRIAKPFDATSLSFQYRASELLGQASSLDVLGHLLTWKYVDDVFAPRFTEKDGPIFGSFPGVEFLDNFGQVIGEADVVFVLEAGSFGIAECKNSASGMTEGELEKLWRLGELLDCSFTVASTLSPSRDCDLEQWQRENPSGRTHFALTREHLLDPHPIDTDSRSAFDWRATFVGGLNEEVDQSEHERNFKTLVRSMTSWERSPRKFKWDDWPVD</sequence>
<accession>A0ABT7M5T7</accession>
<organism evidence="1 2">
    <name type="scientific">Actinomycetospora termitidis</name>
    <dbReference type="NCBI Taxonomy" id="3053470"/>
    <lineage>
        <taxon>Bacteria</taxon>
        <taxon>Bacillati</taxon>
        <taxon>Actinomycetota</taxon>
        <taxon>Actinomycetes</taxon>
        <taxon>Pseudonocardiales</taxon>
        <taxon>Pseudonocardiaceae</taxon>
        <taxon>Actinomycetospora</taxon>
    </lineage>
</organism>
<comment type="caution">
    <text evidence="1">The sequence shown here is derived from an EMBL/GenBank/DDBJ whole genome shotgun (WGS) entry which is preliminary data.</text>
</comment>
<evidence type="ECO:0000313" key="2">
    <source>
        <dbReference type="Proteomes" id="UP001231924"/>
    </source>
</evidence>
<evidence type="ECO:0000313" key="1">
    <source>
        <dbReference type="EMBL" id="MDL5156040.1"/>
    </source>
</evidence>
<gene>
    <name evidence="1" type="ORF">QRT03_08750</name>
</gene>
<dbReference type="EMBL" id="JASVWF010000002">
    <property type="protein sequence ID" value="MDL5156040.1"/>
    <property type="molecule type" value="Genomic_DNA"/>
</dbReference>
<keyword evidence="2" id="KW-1185">Reference proteome</keyword>